<name>A0A512M458_9BACT</name>
<dbReference type="AlphaFoldDB" id="A0A512M458"/>
<keyword evidence="1" id="KW-0732">Signal</keyword>
<sequence>MKLSFALLSSFVILHSSLALAAGWPQFRGPNASAVSTEANAPGPKLDIAWKVDLPGRGLSSPIIVGDKVFVTCASGPDQASLHVSCFSAKDGKKLWERVMKATGRTMAHNKTSVAAPTPCSDGERVFALYSSNDLFAFDLEGNLLWLRGLTFDYANASNSLGMSSSPVVVGDTLVVQAENDSESLAFGIDVATGKNRWKKERPKAANWTSAVVFKEVVALQSSKGLTGLNPRTGEIEWDYTDGAATIPSAAVTQNAIYVPSNGVTALTPEKGSVSQIWRAEGLKPGTGSPLVLGDSLYVLNGAGVLLKASLTNGDEAWKLRLKGPFSGSPVAAGKYIYIASERGDFQVVDTTAKEGEVVHTLPLKETVLCTPAISDGAVYLRSDKTLWKLK</sequence>
<accession>A0A512M458</accession>
<dbReference type="Proteomes" id="UP000321577">
    <property type="component" value="Unassembled WGS sequence"/>
</dbReference>
<reference evidence="3 4" key="1">
    <citation type="submission" date="2019-07" db="EMBL/GenBank/DDBJ databases">
        <title>Whole genome shotgun sequence of Brevifollis gellanilyticus NBRC 108608.</title>
        <authorList>
            <person name="Hosoyama A."/>
            <person name="Uohara A."/>
            <person name="Ohji S."/>
            <person name="Ichikawa N."/>
        </authorList>
    </citation>
    <scope>NUCLEOTIDE SEQUENCE [LARGE SCALE GENOMIC DNA]</scope>
    <source>
        <strain evidence="3 4">NBRC 108608</strain>
    </source>
</reference>
<dbReference type="EMBL" id="BKAG01000003">
    <property type="protein sequence ID" value="GEP41524.1"/>
    <property type="molecule type" value="Genomic_DNA"/>
</dbReference>
<proteinExistence type="predicted"/>
<dbReference type="PANTHER" id="PTHR34512">
    <property type="entry name" value="CELL SURFACE PROTEIN"/>
    <property type="match status" value="1"/>
</dbReference>
<gene>
    <name evidence="3" type="ORF">BGE01nite_08150</name>
</gene>
<dbReference type="InterPro" id="IPR015943">
    <property type="entry name" value="WD40/YVTN_repeat-like_dom_sf"/>
</dbReference>
<organism evidence="3 4">
    <name type="scientific">Brevifollis gellanilyticus</name>
    <dbReference type="NCBI Taxonomy" id="748831"/>
    <lineage>
        <taxon>Bacteria</taxon>
        <taxon>Pseudomonadati</taxon>
        <taxon>Verrucomicrobiota</taxon>
        <taxon>Verrucomicrobiia</taxon>
        <taxon>Verrucomicrobiales</taxon>
        <taxon>Verrucomicrobiaceae</taxon>
    </lineage>
</organism>
<evidence type="ECO:0000256" key="1">
    <source>
        <dbReference type="SAM" id="SignalP"/>
    </source>
</evidence>
<protein>
    <recommendedName>
        <fullName evidence="2">Pyrrolo-quinoline quinone repeat domain-containing protein</fullName>
    </recommendedName>
</protein>
<evidence type="ECO:0000313" key="3">
    <source>
        <dbReference type="EMBL" id="GEP41524.1"/>
    </source>
</evidence>
<dbReference type="SMART" id="SM00564">
    <property type="entry name" value="PQQ"/>
    <property type="match status" value="6"/>
</dbReference>
<feature type="domain" description="Pyrrolo-quinoline quinone repeat" evidence="2">
    <location>
        <begin position="48"/>
        <end position="152"/>
    </location>
</feature>
<dbReference type="SUPFAM" id="SSF50998">
    <property type="entry name" value="Quinoprotein alcohol dehydrogenase-like"/>
    <property type="match status" value="2"/>
</dbReference>
<feature type="domain" description="Pyrrolo-quinoline quinone repeat" evidence="2">
    <location>
        <begin position="163"/>
        <end position="242"/>
    </location>
</feature>
<dbReference type="Pfam" id="PF13360">
    <property type="entry name" value="PQQ_2"/>
    <property type="match status" value="3"/>
</dbReference>
<evidence type="ECO:0000259" key="2">
    <source>
        <dbReference type="Pfam" id="PF13360"/>
    </source>
</evidence>
<dbReference type="OrthoDB" id="5290752at2"/>
<feature type="chain" id="PRO_5021766174" description="Pyrrolo-quinoline quinone repeat domain-containing protein" evidence="1">
    <location>
        <begin position="22"/>
        <end position="391"/>
    </location>
</feature>
<dbReference type="InterPro" id="IPR011047">
    <property type="entry name" value="Quinoprotein_ADH-like_sf"/>
</dbReference>
<evidence type="ECO:0000313" key="4">
    <source>
        <dbReference type="Proteomes" id="UP000321577"/>
    </source>
</evidence>
<dbReference type="PANTHER" id="PTHR34512:SF30">
    <property type="entry name" value="OUTER MEMBRANE PROTEIN ASSEMBLY FACTOR BAMB"/>
    <property type="match status" value="1"/>
</dbReference>
<feature type="domain" description="Pyrrolo-quinoline quinone repeat" evidence="2">
    <location>
        <begin position="263"/>
        <end position="361"/>
    </location>
</feature>
<dbReference type="Gene3D" id="2.130.10.10">
    <property type="entry name" value="YVTN repeat-like/Quinoprotein amine dehydrogenase"/>
    <property type="match status" value="2"/>
</dbReference>
<comment type="caution">
    <text evidence="3">The sequence shown here is derived from an EMBL/GenBank/DDBJ whole genome shotgun (WGS) entry which is preliminary data.</text>
</comment>
<dbReference type="RefSeq" id="WP_146848980.1">
    <property type="nucleotide sequence ID" value="NZ_BKAG01000003.1"/>
</dbReference>
<keyword evidence="4" id="KW-1185">Reference proteome</keyword>
<dbReference type="InterPro" id="IPR018391">
    <property type="entry name" value="PQQ_b-propeller_rpt"/>
</dbReference>
<feature type="signal peptide" evidence="1">
    <location>
        <begin position="1"/>
        <end position="21"/>
    </location>
</feature>
<dbReference type="InterPro" id="IPR002372">
    <property type="entry name" value="PQQ_rpt_dom"/>
</dbReference>